<feature type="domain" description="HDOD" evidence="1">
    <location>
        <begin position="35"/>
        <end position="232"/>
    </location>
</feature>
<dbReference type="PANTHER" id="PTHR33525:SF3">
    <property type="entry name" value="RIBONUCLEASE Y"/>
    <property type="match status" value="1"/>
</dbReference>
<dbReference type="PROSITE" id="PS51833">
    <property type="entry name" value="HDOD"/>
    <property type="match status" value="1"/>
</dbReference>
<evidence type="ECO:0000313" key="2">
    <source>
        <dbReference type="EMBL" id="OIQ90649.1"/>
    </source>
</evidence>
<evidence type="ECO:0000259" key="1">
    <source>
        <dbReference type="PROSITE" id="PS51833"/>
    </source>
</evidence>
<gene>
    <name evidence="2" type="ORF">GALL_274410</name>
</gene>
<dbReference type="InterPro" id="IPR013976">
    <property type="entry name" value="HDOD"/>
</dbReference>
<sequence>MNTGSPAFSTRATDGDAAAEAQRIAQRLDARLAELPVLPSMLVQLAALDSEQPDYFDRVLALVNADPGFAVRLLRLANAAGQQSGQTARAIESTTAALIKVGARAAVELMLTSHAAKVFPARSDWQRDLWMHSILAAYFMRRLAPFVTDYPIDMNEAYLAGLLHDIGRFLLFLEAPEPFREVGEADWNTPEALREAEQECCGYTHAELGAMALRRWGMAESLVVVARDHHGGEAAAYSGQQRALLALLRDVDWLALRVARDGLDWFEQPLDTIDAQLSGQMASHYRGDLTHRLNVLRQAAREARQLAAALGVGWDSGVSEGAPSAPA</sequence>
<dbReference type="InterPro" id="IPR006675">
    <property type="entry name" value="HDIG_dom"/>
</dbReference>
<dbReference type="PANTHER" id="PTHR33525">
    <property type="match status" value="1"/>
</dbReference>
<name>A0A1J5R401_9ZZZZ</name>
<dbReference type="Gene3D" id="1.10.3210.10">
    <property type="entry name" value="Hypothetical protein af1432"/>
    <property type="match status" value="1"/>
</dbReference>
<dbReference type="SMART" id="SM00471">
    <property type="entry name" value="HDc"/>
    <property type="match status" value="1"/>
</dbReference>
<protein>
    <submittedName>
        <fullName evidence="2">HDOD domain protein</fullName>
    </submittedName>
</protein>
<dbReference type="AlphaFoldDB" id="A0A1J5R401"/>
<organism evidence="2">
    <name type="scientific">mine drainage metagenome</name>
    <dbReference type="NCBI Taxonomy" id="410659"/>
    <lineage>
        <taxon>unclassified sequences</taxon>
        <taxon>metagenomes</taxon>
        <taxon>ecological metagenomes</taxon>
    </lineage>
</organism>
<reference evidence="2" key="1">
    <citation type="submission" date="2016-10" db="EMBL/GenBank/DDBJ databases">
        <title>Sequence of Gallionella enrichment culture.</title>
        <authorList>
            <person name="Poehlein A."/>
            <person name="Muehling M."/>
            <person name="Daniel R."/>
        </authorList>
    </citation>
    <scope>NUCLEOTIDE SEQUENCE</scope>
</reference>
<dbReference type="SUPFAM" id="SSF109604">
    <property type="entry name" value="HD-domain/PDEase-like"/>
    <property type="match status" value="1"/>
</dbReference>
<comment type="caution">
    <text evidence="2">The sequence shown here is derived from an EMBL/GenBank/DDBJ whole genome shotgun (WGS) entry which is preliminary data.</text>
</comment>
<dbReference type="InterPro" id="IPR003607">
    <property type="entry name" value="HD/PDEase_dom"/>
</dbReference>
<dbReference type="CDD" id="cd00077">
    <property type="entry name" value="HDc"/>
    <property type="match status" value="1"/>
</dbReference>
<dbReference type="InterPro" id="IPR052340">
    <property type="entry name" value="RNase_Y/CdgJ"/>
</dbReference>
<dbReference type="EMBL" id="MLJW01000284">
    <property type="protein sequence ID" value="OIQ90649.1"/>
    <property type="molecule type" value="Genomic_DNA"/>
</dbReference>
<dbReference type="Pfam" id="PF08668">
    <property type="entry name" value="HDOD"/>
    <property type="match status" value="1"/>
</dbReference>
<accession>A0A1J5R401</accession>
<dbReference type="NCBIfam" id="TIGR00277">
    <property type="entry name" value="HDIG"/>
    <property type="match status" value="1"/>
</dbReference>
<proteinExistence type="predicted"/>